<evidence type="ECO:0000313" key="4">
    <source>
        <dbReference type="Proteomes" id="UP000250266"/>
    </source>
</evidence>
<proteinExistence type="predicted"/>
<dbReference type="PANTHER" id="PTHR37012">
    <property type="entry name" value="B-ZIP TRANSCRIPTION FACTOR (EUROFUNG)-RELATED"/>
    <property type="match status" value="1"/>
</dbReference>
<sequence length="434" mass="47473">MSTHDYHAASGHMASMKKSPSHEGYSSNSDSKKTSSPAGAKRRPSRAGTRSVTTLTAAQLERKRANDREAQRAIRQRTKDHIESLERRIAELSQQQDSSSSSKLMELMRRNEELEQENDMLRTRLSHAVAALGCADQNGDLAFSLATGGKEKQPPFRHLISESEKIIRRTHRAHIHTHTHTHTHKCNNTQNPANSFLRTAPLDNTTLLSTPGSAPSPTDRIQILSQPRPASTTGLRSGQQQQQQPPVSQPQDQQQWQQQPQQQQPHQQQNQHPYPSVSSPLEPPGPPSLTDPTADRWSPHPHSHHHNPAPISDPSALHTPSNEHLPYSYVLDANGRPVPYALDTQPLVSQSMPMQGYGTPTSNPSPAPAPHEYAQGRHLTYPAYGGYHGMQGGGVGVSHGGEMGMLGNGAMMGEGGLMYHLGVGPGGNMKVEQH</sequence>
<evidence type="ECO:0000256" key="2">
    <source>
        <dbReference type="SAM" id="MobiDB-lite"/>
    </source>
</evidence>
<feature type="region of interest" description="Disordered" evidence="2">
    <location>
        <begin position="227"/>
        <end position="320"/>
    </location>
</feature>
<organism evidence="3 4">
    <name type="scientific">Lepidopterella palustris CBS 459.81</name>
    <dbReference type="NCBI Taxonomy" id="1314670"/>
    <lineage>
        <taxon>Eukaryota</taxon>
        <taxon>Fungi</taxon>
        <taxon>Dikarya</taxon>
        <taxon>Ascomycota</taxon>
        <taxon>Pezizomycotina</taxon>
        <taxon>Dothideomycetes</taxon>
        <taxon>Pleosporomycetidae</taxon>
        <taxon>Mytilinidiales</taxon>
        <taxon>Argynnaceae</taxon>
        <taxon>Lepidopterella</taxon>
    </lineage>
</organism>
<dbReference type="Proteomes" id="UP000250266">
    <property type="component" value="Unassembled WGS sequence"/>
</dbReference>
<keyword evidence="1" id="KW-0175">Coiled coil</keyword>
<gene>
    <name evidence="3" type="ORF">K432DRAFT_469336</name>
</gene>
<dbReference type="Gene3D" id="1.20.5.170">
    <property type="match status" value="1"/>
</dbReference>
<name>A0A8E2J9P4_9PEZI</name>
<feature type="region of interest" description="Disordered" evidence="2">
    <location>
        <begin position="1"/>
        <end position="53"/>
    </location>
</feature>
<dbReference type="OrthoDB" id="3535998at2759"/>
<feature type="compositionally biased region" description="Low complexity" evidence="2">
    <location>
        <begin position="239"/>
        <end position="280"/>
    </location>
</feature>
<dbReference type="AlphaFoldDB" id="A0A8E2J9P4"/>
<feature type="compositionally biased region" description="Polar residues" evidence="2">
    <location>
        <begin position="227"/>
        <end position="238"/>
    </location>
</feature>
<dbReference type="EMBL" id="KV745464">
    <property type="protein sequence ID" value="OCK74510.1"/>
    <property type="molecule type" value="Genomic_DNA"/>
</dbReference>
<keyword evidence="4" id="KW-1185">Reference proteome</keyword>
<feature type="compositionally biased region" description="Polar residues" evidence="2">
    <location>
        <begin position="186"/>
        <end position="197"/>
    </location>
</feature>
<protein>
    <recommendedName>
        <fullName evidence="5">BZIP domain-containing protein</fullName>
    </recommendedName>
</protein>
<reference evidence="3 4" key="1">
    <citation type="journal article" date="2016" name="Nat. Commun.">
        <title>Ectomycorrhizal ecology is imprinted in the genome of the dominant symbiotic fungus Cenococcum geophilum.</title>
        <authorList>
            <consortium name="DOE Joint Genome Institute"/>
            <person name="Peter M."/>
            <person name="Kohler A."/>
            <person name="Ohm R.A."/>
            <person name="Kuo A."/>
            <person name="Krutzmann J."/>
            <person name="Morin E."/>
            <person name="Arend M."/>
            <person name="Barry K.W."/>
            <person name="Binder M."/>
            <person name="Choi C."/>
            <person name="Clum A."/>
            <person name="Copeland A."/>
            <person name="Grisel N."/>
            <person name="Haridas S."/>
            <person name="Kipfer T."/>
            <person name="LaButti K."/>
            <person name="Lindquist E."/>
            <person name="Lipzen A."/>
            <person name="Maire R."/>
            <person name="Meier B."/>
            <person name="Mihaltcheva S."/>
            <person name="Molinier V."/>
            <person name="Murat C."/>
            <person name="Poggeler S."/>
            <person name="Quandt C.A."/>
            <person name="Sperisen C."/>
            <person name="Tritt A."/>
            <person name="Tisserant E."/>
            <person name="Crous P.W."/>
            <person name="Henrissat B."/>
            <person name="Nehls U."/>
            <person name="Egli S."/>
            <person name="Spatafora J.W."/>
            <person name="Grigoriev I.V."/>
            <person name="Martin F.M."/>
        </authorList>
    </citation>
    <scope>NUCLEOTIDE SEQUENCE [LARGE SCALE GENOMIC DNA]</scope>
    <source>
        <strain evidence="3 4">CBS 459.81</strain>
    </source>
</reference>
<evidence type="ECO:0000256" key="1">
    <source>
        <dbReference type="SAM" id="Coils"/>
    </source>
</evidence>
<feature type="region of interest" description="Disordered" evidence="2">
    <location>
        <begin position="177"/>
        <end position="197"/>
    </location>
</feature>
<feature type="coiled-coil region" evidence="1">
    <location>
        <begin position="68"/>
        <end position="131"/>
    </location>
</feature>
<evidence type="ECO:0008006" key="5">
    <source>
        <dbReference type="Google" id="ProtNLM"/>
    </source>
</evidence>
<accession>A0A8E2J9P4</accession>
<dbReference type="CDD" id="cd14688">
    <property type="entry name" value="bZIP_YAP"/>
    <property type="match status" value="1"/>
</dbReference>
<evidence type="ECO:0000313" key="3">
    <source>
        <dbReference type="EMBL" id="OCK74510.1"/>
    </source>
</evidence>